<keyword evidence="1" id="KW-0808">Transferase</keyword>
<dbReference type="InterPro" id="IPR017907">
    <property type="entry name" value="Znf_RING_CS"/>
</dbReference>
<keyword evidence="8" id="KW-0472">Membrane</keyword>
<evidence type="ECO:0000313" key="11">
    <source>
        <dbReference type="Proteomes" id="UP001497525"/>
    </source>
</evidence>
<dbReference type="GO" id="GO:0016567">
    <property type="term" value="P:protein ubiquitination"/>
    <property type="evidence" value="ECO:0007669"/>
    <property type="project" value="InterPro"/>
</dbReference>
<name>A0AAV2TKG3_CALDB</name>
<sequence length="419" mass="45553">MEQNGIITPLNPAHVRQPPSTCPPVRVVCSTCHHAFCARCHMSWHENEPVPCKFCSSSRIAPSTNTTRKLKSHRFEKSLFFNRKGHGQTAESPPVRQSFGKPSTSTPGMIVSESKVVPSEETVSQPLASRSSTSTIPVDGKAEESVLLPEQVDDPRLKEKAAKKRSLASTSNTGKKLRSKLTFSNGHPTTSDNSDGSSLAVGFPPYPPDANLKRCPACLVPIERTEGCAQMMCRSCNHTFCWYCLTSLDDDFLLHHYDRGACKGKLGHSRASIIGHRIYVVSVFTGLTILLFVAAPFAIISIPCLLCAKFSRIRHQKRVRKRHSQNVFPPTSQLSVVSSTEVVKTGEQFEPNSTGHSLTLVGSVSANSYEAPGSILVAEKADIHWSDIGRTALPPGASEIPQTVTPTSSRPKLNGVVST</sequence>
<feature type="region of interest" description="Disordered" evidence="7">
    <location>
        <begin position="80"/>
        <end position="200"/>
    </location>
</feature>
<gene>
    <name evidence="10" type="ORF">CDAUBV1_LOCUS12488</name>
</gene>
<keyword evidence="2" id="KW-0479">Metal-binding</keyword>
<keyword evidence="8" id="KW-1133">Transmembrane helix</keyword>
<dbReference type="Pfam" id="PF22191">
    <property type="entry name" value="IBR_1"/>
    <property type="match status" value="1"/>
</dbReference>
<dbReference type="PROSITE" id="PS51873">
    <property type="entry name" value="TRIAD"/>
    <property type="match status" value="1"/>
</dbReference>
<dbReference type="Proteomes" id="UP001497525">
    <property type="component" value="Unassembled WGS sequence"/>
</dbReference>
<dbReference type="EMBL" id="CAXLJL010000467">
    <property type="protein sequence ID" value="CAL5137967.1"/>
    <property type="molecule type" value="Genomic_DNA"/>
</dbReference>
<feature type="compositionally biased region" description="Polar residues" evidence="7">
    <location>
        <begin position="121"/>
        <end position="136"/>
    </location>
</feature>
<dbReference type="InterPro" id="IPR031127">
    <property type="entry name" value="E3_UB_ligase_RBR"/>
</dbReference>
<keyword evidence="4" id="KW-0863">Zinc-finger</keyword>
<keyword evidence="5" id="KW-0833">Ubl conjugation pathway</keyword>
<dbReference type="InterPro" id="IPR044066">
    <property type="entry name" value="TRIAD_supradom"/>
</dbReference>
<accession>A0AAV2TKG3</accession>
<proteinExistence type="predicted"/>
<dbReference type="AlphaFoldDB" id="A0AAV2TKG3"/>
<dbReference type="CDD" id="cd20352">
    <property type="entry name" value="Rcat_RBR_RNF144"/>
    <property type="match status" value="1"/>
</dbReference>
<evidence type="ECO:0000259" key="9">
    <source>
        <dbReference type="PROSITE" id="PS51873"/>
    </source>
</evidence>
<evidence type="ECO:0000256" key="8">
    <source>
        <dbReference type="SAM" id="Phobius"/>
    </source>
</evidence>
<feature type="transmembrane region" description="Helical" evidence="8">
    <location>
        <begin position="278"/>
        <end position="308"/>
    </location>
</feature>
<feature type="compositionally biased region" description="Polar residues" evidence="7">
    <location>
        <begin position="181"/>
        <end position="197"/>
    </location>
</feature>
<dbReference type="SUPFAM" id="SSF57850">
    <property type="entry name" value="RING/U-box"/>
    <property type="match status" value="1"/>
</dbReference>
<protein>
    <recommendedName>
        <fullName evidence="9">RING-type domain-containing protein</fullName>
    </recommendedName>
</protein>
<evidence type="ECO:0000313" key="10">
    <source>
        <dbReference type="EMBL" id="CAL5137967.1"/>
    </source>
</evidence>
<dbReference type="GO" id="GO:0008270">
    <property type="term" value="F:zinc ion binding"/>
    <property type="evidence" value="ECO:0007669"/>
    <property type="project" value="UniProtKB-KW"/>
</dbReference>
<feature type="compositionally biased region" description="Polar residues" evidence="7">
    <location>
        <begin position="400"/>
        <end position="419"/>
    </location>
</feature>
<organism evidence="10 11">
    <name type="scientific">Calicophoron daubneyi</name>
    <name type="common">Rumen fluke</name>
    <name type="synonym">Paramphistomum daubneyi</name>
    <dbReference type="NCBI Taxonomy" id="300641"/>
    <lineage>
        <taxon>Eukaryota</taxon>
        <taxon>Metazoa</taxon>
        <taxon>Spiralia</taxon>
        <taxon>Lophotrochozoa</taxon>
        <taxon>Platyhelminthes</taxon>
        <taxon>Trematoda</taxon>
        <taxon>Digenea</taxon>
        <taxon>Plagiorchiida</taxon>
        <taxon>Pronocephalata</taxon>
        <taxon>Paramphistomoidea</taxon>
        <taxon>Paramphistomidae</taxon>
        <taxon>Calicophoron</taxon>
    </lineage>
</organism>
<reference evidence="10" key="1">
    <citation type="submission" date="2024-06" db="EMBL/GenBank/DDBJ databases">
        <authorList>
            <person name="Liu X."/>
            <person name="Lenzi L."/>
            <person name="Haldenby T S."/>
            <person name="Uol C."/>
        </authorList>
    </citation>
    <scope>NUCLEOTIDE SEQUENCE</scope>
</reference>
<evidence type="ECO:0000256" key="7">
    <source>
        <dbReference type="SAM" id="MobiDB-lite"/>
    </source>
</evidence>
<evidence type="ECO:0000256" key="3">
    <source>
        <dbReference type="ARBA" id="ARBA00022737"/>
    </source>
</evidence>
<evidence type="ECO:0000256" key="5">
    <source>
        <dbReference type="ARBA" id="ARBA00022786"/>
    </source>
</evidence>
<evidence type="ECO:0000256" key="2">
    <source>
        <dbReference type="ARBA" id="ARBA00022723"/>
    </source>
</evidence>
<comment type="caution">
    <text evidence="10">The sequence shown here is derived from an EMBL/GenBank/DDBJ whole genome shotgun (WGS) entry which is preliminary data.</text>
</comment>
<dbReference type="GO" id="GO:0004842">
    <property type="term" value="F:ubiquitin-protein transferase activity"/>
    <property type="evidence" value="ECO:0007669"/>
    <property type="project" value="InterPro"/>
</dbReference>
<feature type="region of interest" description="Disordered" evidence="7">
    <location>
        <begin position="394"/>
        <end position="419"/>
    </location>
</feature>
<dbReference type="PROSITE" id="PS00518">
    <property type="entry name" value="ZF_RING_1"/>
    <property type="match status" value="1"/>
</dbReference>
<keyword evidence="3" id="KW-0677">Repeat</keyword>
<evidence type="ECO:0000256" key="4">
    <source>
        <dbReference type="ARBA" id="ARBA00022771"/>
    </source>
</evidence>
<evidence type="ECO:0000256" key="1">
    <source>
        <dbReference type="ARBA" id="ARBA00022679"/>
    </source>
</evidence>
<keyword evidence="8" id="KW-0812">Transmembrane</keyword>
<dbReference type="PANTHER" id="PTHR11685">
    <property type="entry name" value="RBR FAMILY RING FINGER AND IBR DOMAIN-CONTAINING"/>
    <property type="match status" value="1"/>
</dbReference>
<feature type="domain" description="RING-type" evidence="9">
    <location>
        <begin position="1"/>
        <end position="266"/>
    </location>
</feature>
<keyword evidence="6" id="KW-0862">Zinc</keyword>
<dbReference type="Gene3D" id="1.20.120.1750">
    <property type="match status" value="1"/>
</dbReference>
<evidence type="ECO:0000256" key="6">
    <source>
        <dbReference type="ARBA" id="ARBA00022833"/>
    </source>
</evidence>